<accession>A0A2K1K7C8</accession>
<feature type="compositionally biased region" description="Polar residues" evidence="1">
    <location>
        <begin position="1"/>
        <end position="12"/>
    </location>
</feature>
<dbReference type="InParanoid" id="A0A2K1K7C8"/>
<sequence>MQIVSSGPSRPQQAGPAATAALGERQTKDLKVAYSIHAHRTTFASSPSRQCAFFSASRTTLLAAATKPPQPSTAEALPAPARNPLLVHMSQAVPISAQKRTETIPCHRCVFLNNTTYNAMEESMVSYEHSQPINNTFKNHLRITPWRKAWSPMNIHNQSTLLWPLLTSHSRDVPHLICTSSMLLLFMF</sequence>
<dbReference type="Proteomes" id="UP000006727">
    <property type="component" value="Chromosome 8"/>
</dbReference>
<organism evidence="2">
    <name type="scientific">Physcomitrium patens</name>
    <name type="common">Spreading-leaved earth moss</name>
    <name type="synonym">Physcomitrella patens</name>
    <dbReference type="NCBI Taxonomy" id="3218"/>
    <lineage>
        <taxon>Eukaryota</taxon>
        <taxon>Viridiplantae</taxon>
        <taxon>Streptophyta</taxon>
        <taxon>Embryophyta</taxon>
        <taxon>Bryophyta</taxon>
        <taxon>Bryophytina</taxon>
        <taxon>Bryopsida</taxon>
        <taxon>Funariidae</taxon>
        <taxon>Funariales</taxon>
        <taxon>Funariaceae</taxon>
        <taxon>Physcomitrium</taxon>
    </lineage>
</organism>
<proteinExistence type="predicted"/>
<evidence type="ECO:0000313" key="2">
    <source>
        <dbReference type="EMBL" id="PNR49675.1"/>
    </source>
</evidence>
<evidence type="ECO:0000313" key="4">
    <source>
        <dbReference type="Proteomes" id="UP000006727"/>
    </source>
</evidence>
<name>A0A2K1K7C8_PHYPA</name>
<keyword evidence="4" id="KW-1185">Reference proteome</keyword>
<dbReference type="Gramene" id="Pp3c8_15140V3.1">
    <property type="protein sequence ID" value="Pp3c8_15140V3.1"/>
    <property type="gene ID" value="Pp3c8_15140"/>
</dbReference>
<dbReference type="EMBL" id="ABEU02000008">
    <property type="protein sequence ID" value="PNR49675.1"/>
    <property type="molecule type" value="Genomic_DNA"/>
</dbReference>
<feature type="region of interest" description="Disordered" evidence="1">
    <location>
        <begin position="1"/>
        <end position="23"/>
    </location>
</feature>
<dbReference type="AlphaFoldDB" id="A0A2K1K7C8"/>
<protein>
    <submittedName>
        <fullName evidence="2 3">Uncharacterized protein</fullName>
    </submittedName>
</protein>
<dbReference type="EnsemblPlants" id="Pp3c8_15141V3.1">
    <property type="protein sequence ID" value="Pp3c8_15141V3.1"/>
    <property type="gene ID" value="Pp3c8_15141"/>
</dbReference>
<reference evidence="3" key="3">
    <citation type="submission" date="2020-12" db="UniProtKB">
        <authorList>
            <consortium name="EnsemblPlants"/>
        </authorList>
    </citation>
    <scope>IDENTIFICATION</scope>
</reference>
<dbReference type="Gramene" id="Pp3c8_15141V3.1">
    <property type="protein sequence ID" value="Pp3c8_15141V3.1"/>
    <property type="gene ID" value="Pp3c8_15141"/>
</dbReference>
<gene>
    <name evidence="2" type="ORF">PHYPA_011571</name>
</gene>
<dbReference type="EnsemblPlants" id="Pp3c8_15140V3.1">
    <property type="protein sequence ID" value="Pp3c8_15140V3.1"/>
    <property type="gene ID" value="Pp3c8_15140"/>
</dbReference>
<evidence type="ECO:0000256" key="1">
    <source>
        <dbReference type="SAM" id="MobiDB-lite"/>
    </source>
</evidence>
<reference evidence="2 4" key="1">
    <citation type="journal article" date="2008" name="Science">
        <title>The Physcomitrella genome reveals evolutionary insights into the conquest of land by plants.</title>
        <authorList>
            <person name="Rensing S."/>
            <person name="Lang D."/>
            <person name="Zimmer A."/>
            <person name="Terry A."/>
            <person name="Salamov A."/>
            <person name="Shapiro H."/>
            <person name="Nishiyama T."/>
            <person name="Perroud P.-F."/>
            <person name="Lindquist E."/>
            <person name="Kamisugi Y."/>
            <person name="Tanahashi T."/>
            <person name="Sakakibara K."/>
            <person name="Fujita T."/>
            <person name="Oishi K."/>
            <person name="Shin-I T."/>
            <person name="Kuroki Y."/>
            <person name="Toyoda A."/>
            <person name="Suzuki Y."/>
            <person name="Hashimoto A."/>
            <person name="Yamaguchi K."/>
            <person name="Sugano A."/>
            <person name="Kohara Y."/>
            <person name="Fujiyama A."/>
            <person name="Anterola A."/>
            <person name="Aoki S."/>
            <person name="Ashton N."/>
            <person name="Barbazuk W.B."/>
            <person name="Barker E."/>
            <person name="Bennetzen J."/>
            <person name="Bezanilla M."/>
            <person name="Blankenship R."/>
            <person name="Cho S.H."/>
            <person name="Dutcher S."/>
            <person name="Estelle M."/>
            <person name="Fawcett J.A."/>
            <person name="Gundlach H."/>
            <person name="Hanada K."/>
            <person name="Heyl A."/>
            <person name="Hicks K.A."/>
            <person name="Hugh J."/>
            <person name="Lohr M."/>
            <person name="Mayer K."/>
            <person name="Melkozernov A."/>
            <person name="Murata T."/>
            <person name="Nelson D."/>
            <person name="Pils B."/>
            <person name="Prigge M."/>
            <person name="Reiss B."/>
            <person name="Renner T."/>
            <person name="Rombauts S."/>
            <person name="Rushton P."/>
            <person name="Sanderfoot A."/>
            <person name="Schween G."/>
            <person name="Shiu S.-H."/>
            <person name="Stueber K."/>
            <person name="Theodoulou F.L."/>
            <person name="Tu H."/>
            <person name="Van de Peer Y."/>
            <person name="Verrier P.J."/>
            <person name="Waters E."/>
            <person name="Wood A."/>
            <person name="Yang L."/>
            <person name="Cove D."/>
            <person name="Cuming A."/>
            <person name="Hasebe M."/>
            <person name="Lucas S."/>
            <person name="Mishler D.B."/>
            <person name="Reski R."/>
            <person name="Grigoriev I."/>
            <person name="Quatrano R.S."/>
            <person name="Boore J.L."/>
        </authorList>
    </citation>
    <scope>NUCLEOTIDE SEQUENCE [LARGE SCALE GENOMIC DNA]</scope>
    <source>
        <strain evidence="3 4">cv. Gransden 2004</strain>
    </source>
</reference>
<evidence type="ECO:0000313" key="3">
    <source>
        <dbReference type="EnsemblPlants" id="Pp3c8_15140V3.1"/>
    </source>
</evidence>
<reference evidence="2 4" key="2">
    <citation type="journal article" date="2018" name="Plant J.">
        <title>The Physcomitrella patens chromosome-scale assembly reveals moss genome structure and evolution.</title>
        <authorList>
            <person name="Lang D."/>
            <person name="Ullrich K.K."/>
            <person name="Murat F."/>
            <person name="Fuchs J."/>
            <person name="Jenkins J."/>
            <person name="Haas F.B."/>
            <person name="Piednoel M."/>
            <person name="Gundlach H."/>
            <person name="Van Bel M."/>
            <person name="Meyberg R."/>
            <person name="Vives C."/>
            <person name="Morata J."/>
            <person name="Symeonidi A."/>
            <person name="Hiss M."/>
            <person name="Muchero W."/>
            <person name="Kamisugi Y."/>
            <person name="Saleh O."/>
            <person name="Blanc G."/>
            <person name="Decker E.L."/>
            <person name="van Gessel N."/>
            <person name="Grimwood J."/>
            <person name="Hayes R.D."/>
            <person name="Graham S.W."/>
            <person name="Gunter L.E."/>
            <person name="McDaniel S.F."/>
            <person name="Hoernstein S.N.W."/>
            <person name="Larsson A."/>
            <person name="Li F.W."/>
            <person name="Perroud P.F."/>
            <person name="Phillips J."/>
            <person name="Ranjan P."/>
            <person name="Rokshar D.S."/>
            <person name="Rothfels C.J."/>
            <person name="Schneider L."/>
            <person name="Shu S."/>
            <person name="Stevenson D.W."/>
            <person name="Thummler F."/>
            <person name="Tillich M."/>
            <person name="Villarreal Aguilar J.C."/>
            <person name="Widiez T."/>
            <person name="Wong G.K."/>
            <person name="Wymore A."/>
            <person name="Zhang Y."/>
            <person name="Zimmer A.D."/>
            <person name="Quatrano R.S."/>
            <person name="Mayer K.F.X."/>
            <person name="Goodstein D."/>
            <person name="Casacuberta J.M."/>
            <person name="Vandepoele K."/>
            <person name="Reski R."/>
            <person name="Cuming A.C."/>
            <person name="Tuskan G.A."/>
            <person name="Maumus F."/>
            <person name="Salse J."/>
            <person name="Schmutz J."/>
            <person name="Rensing S.A."/>
        </authorList>
    </citation>
    <scope>NUCLEOTIDE SEQUENCE [LARGE SCALE GENOMIC DNA]</scope>
    <source>
        <strain evidence="3 4">cv. Gransden 2004</strain>
    </source>
</reference>